<dbReference type="AlphaFoldDB" id="A0A168CN37"/>
<sequence>MLREPAAGRNAKAASAPGGNTNPCRPTLRGFRIPEDDAGFCAACHYESNVSLQYLRQWTKSRLPGTILGMHHQALVHRGTLGLAGCREQNTVNALYGSQDDSLNMLVVIGAVGIPGRLMPALLGELRYTERQEQENDVCRRMPCAY</sequence>
<reference evidence="2 3" key="1">
    <citation type="journal article" date="2016" name="Genome Biol. Evol.">
        <title>Divergent and convergent evolution of fungal pathogenicity.</title>
        <authorList>
            <person name="Shang Y."/>
            <person name="Xiao G."/>
            <person name="Zheng P."/>
            <person name="Cen K."/>
            <person name="Zhan S."/>
            <person name="Wang C."/>
        </authorList>
    </citation>
    <scope>NUCLEOTIDE SEQUENCE [LARGE SCALE GENOMIC DNA]</scope>
    <source>
        <strain evidence="2 3">ARSEF 2679</strain>
    </source>
</reference>
<proteinExistence type="predicted"/>
<dbReference type="GeneID" id="30018424"/>
<name>A0A168CN37_CORFA</name>
<evidence type="ECO:0000313" key="3">
    <source>
        <dbReference type="Proteomes" id="UP000076744"/>
    </source>
</evidence>
<evidence type="ECO:0000256" key="1">
    <source>
        <dbReference type="SAM" id="MobiDB-lite"/>
    </source>
</evidence>
<dbReference type="RefSeq" id="XP_018707462.1">
    <property type="nucleotide sequence ID" value="XM_018845739.1"/>
</dbReference>
<keyword evidence="3" id="KW-1185">Reference proteome</keyword>
<comment type="caution">
    <text evidence="2">The sequence shown here is derived from an EMBL/GenBank/DDBJ whole genome shotgun (WGS) entry which is preliminary data.</text>
</comment>
<accession>A0A168CN37</accession>
<gene>
    <name evidence="2" type="ORF">ISF_02132</name>
</gene>
<evidence type="ECO:0000313" key="2">
    <source>
        <dbReference type="EMBL" id="OAA71581.1"/>
    </source>
</evidence>
<organism evidence="2 3">
    <name type="scientific">Cordyceps fumosorosea (strain ARSEF 2679)</name>
    <name type="common">Isaria fumosorosea</name>
    <dbReference type="NCBI Taxonomy" id="1081104"/>
    <lineage>
        <taxon>Eukaryota</taxon>
        <taxon>Fungi</taxon>
        <taxon>Dikarya</taxon>
        <taxon>Ascomycota</taxon>
        <taxon>Pezizomycotina</taxon>
        <taxon>Sordariomycetes</taxon>
        <taxon>Hypocreomycetidae</taxon>
        <taxon>Hypocreales</taxon>
        <taxon>Cordycipitaceae</taxon>
        <taxon>Cordyceps</taxon>
    </lineage>
</organism>
<dbReference type="Proteomes" id="UP000076744">
    <property type="component" value="Unassembled WGS sequence"/>
</dbReference>
<feature type="region of interest" description="Disordered" evidence="1">
    <location>
        <begin position="1"/>
        <end position="25"/>
    </location>
</feature>
<dbReference type="EMBL" id="AZHB01000003">
    <property type="protein sequence ID" value="OAA71581.1"/>
    <property type="molecule type" value="Genomic_DNA"/>
</dbReference>
<protein>
    <submittedName>
        <fullName evidence="2">Uncharacterized protein</fullName>
    </submittedName>
</protein>